<accession>A0A838AAB8</accession>
<feature type="domain" description="Peptidase S1" evidence="11">
    <location>
        <begin position="226"/>
        <end position="357"/>
    </location>
</feature>
<feature type="disulfide bond" evidence="9">
    <location>
        <begin position="216"/>
        <end position="232"/>
    </location>
</feature>
<dbReference type="PRINTS" id="PR00861">
    <property type="entry name" value="ALYTICPTASE"/>
</dbReference>
<keyword evidence="4" id="KW-0378">Hydrolase</keyword>
<reference evidence="13 14" key="1">
    <citation type="submission" date="2020-07" db="EMBL/GenBank/DDBJ databases">
        <title>Genome of Haloechinothrix sp.</title>
        <authorList>
            <person name="Tang S.-K."/>
            <person name="Yang L."/>
            <person name="Zhu W.-Y."/>
        </authorList>
    </citation>
    <scope>NUCLEOTIDE SEQUENCE [LARGE SCALE GENOMIC DNA]</scope>
    <source>
        <strain evidence="13 14">YIM 98757</strain>
    </source>
</reference>
<keyword evidence="7 9" id="KW-1015">Disulfide bond</keyword>
<dbReference type="InterPro" id="IPR009003">
    <property type="entry name" value="Peptidase_S1_PA"/>
</dbReference>
<evidence type="ECO:0000256" key="6">
    <source>
        <dbReference type="ARBA" id="ARBA00023145"/>
    </source>
</evidence>
<evidence type="ECO:0000256" key="7">
    <source>
        <dbReference type="ARBA" id="ARBA00023157"/>
    </source>
</evidence>
<dbReference type="InterPro" id="IPR004236">
    <property type="entry name" value="Pept_S1_alpha_lytic"/>
</dbReference>
<dbReference type="RefSeq" id="WP_180892889.1">
    <property type="nucleotide sequence ID" value="NZ_JACCKD010000003.1"/>
</dbReference>
<keyword evidence="14" id="KW-1185">Reference proteome</keyword>
<evidence type="ECO:0000313" key="14">
    <source>
        <dbReference type="Proteomes" id="UP000582974"/>
    </source>
</evidence>
<feature type="active site" description="Charge relay system" evidence="8">
    <location>
        <position position="336"/>
    </location>
</feature>
<evidence type="ECO:0000259" key="12">
    <source>
        <dbReference type="Pfam" id="PF02983"/>
    </source>
</evidence>
<dbReference type="CDD" id="cd21112">
    <property type="entry name" value="alphaLP-like"/>
    <property type="match status" value="1"/>
</dbReference>
<dbReference type="GO" id="GO:0004252">
    <property type="term" value="F:serine-type endopeptidase activity"/>
    <property type="evidence" value="ECO:0007669"/>
    <property type="project" value="InterPro"/>
</dbReference>
<evidence type="ECO:0000256" key="3">
    <source>
        <dbReference type="ARBA" id="ARBA00022729"/>
    </source>
</evidence>
<keyword evidence="5" id="KW-0720">Serine protease</keyword>
<dbReference type="InterPro" id="IPR043504">
    <property type="entry name" value="Peptidase_S1_PA_chymotrypsin"/>
</dbReference>
<dbReference type="GO" id="GO:0006508">
    <property type="term" value="P:proteolysis"/>
    <property type="evidence" value="ECO:0007669"/>
    <property type="project" value="UniProtKB-KW"/>
</dbReference>
<dbReference type="SUPFAM" id="SSF50494">
    <property type="entry name" value="Trypsin-like serine proteases"/>
    <property type="match status" value="1"/>
</dbReference>
<evidence type="ECO:0000256" key="9">
    <source>
        <dbReference type="PIRSR" id="PIRSR001134-2"/>
    </source>
</evidence>
<dbReference type="InterPro" id="IPR001254">
    <property type="entry name" value="Trypsin_dom"/>
</dbReference>
<evidence type="ECO:0000259" key="11">
    <source>
        <dbReference type="Pfam" id="PF00089"/>
    </source>
</evidence>
<dbReference type="EMBL" id="JACCKD010000003">
    <property type="protein sequence ID" value="MBA0126101.1"/>
    <property type="molecule type" value="Genomic_DNA"/>
</dbReference>
<dbReference type="AlphaFoldDB" id="A0A838AAB8"/>
<evidence type="ECO:0000256" key="10">
    <source>
        <dbReference type="SAM" id="SignalP"/>
    </source>
</evidence>
<dbReference type="Gene3D" id="3.30.300.50">
    <property type="match status" value="2"/>
</dbReference>
<evidence type="ECO:0000256" key="1">
    <source>
        <dbReference type="ARBA" id="ARBA00007664"/>
    </source>
</evidence>
<proteinExistence type="inferred from homology"/>
<comment type="caution">
    <text evidence="13">The sequence shown here is derived from an EMBL/GenBank/DDBJ whole genome shotgun (WGS) entry which is preliminary data.</text>
</comment>
<dbReference type="InterPro" id="IPR001316">
    <property type="entry name" value="Pept_S1A_streptogrisin"/>
</dbReference>
<keyword evidence="3 10" id="KW-0732">Signal</keyword>
<dbReference type="Pfam" id="PF00089">
    <property type="entry name" value="Trypsin"/>
    <property type="match status" value="1"/>
</dbReference>
<feature type="chain" id="PRO_5038438909" evidence="10">
    <location>
        <begin position="24"/>
        <end position="378"/>
    </location>
</feature>
<protein>
    <submittedName>
        <fullName evidence="13">Alpha-lytic protease prodomain-containing protein</fullName>
    </submittedName>
</protein>
<feature type="active site" description="Charge relay system" evidence="8">
    <location>
        <position position="259"/>
    </location>
</feature>
<evidence type="ECO:0000256" key="5">
    <source>
        <dbReference type="ARBA" id="ARBA00022825"/>
    </source>
</evidence>
<dbReference type="Pfam" id="PF02983">
    <property type="entry name" value="Pro_Al_protease"/>
    <property type="match status" value="1"/>
</dbReference>
<dbReference type="SUPFAM" id="SSF54806">
    <property type="entry name" value="Alpha-lytic protease prodomain"/>
    <property type="match status" value="1"/>
</dbReference>
<keyword evidence="6" id="KW-0865">Zymogen</keyword>
<feature type="active site" description="Charge relay system" evidence="8">
    <location>
        <position position="231"/>
    </location>
</feature>
<feature type="domain" description="Peptidase S1A alpha-lytic prodomain" evidence="12">
    <location>
        <begin position="127"/>
        <end position="185"/>
    </location>
</feature>
<sequence>MRRTRVAGITGAIVMIFGSLATGAIPAAAESASTQPVTGSGATPAAGDGIVDAVQEDLGTTAERATEILADQAEAGVLRSALDDALGPDFGGAYYDESTGELFAGVTDPARLDTVRGLGAEGVLVEYSADQLDAAVDKLNRHERRAPESVTGWGVAPTTNSVTVTVRDGATDEARSYVREAGVDAGKVRYEHTADEPRLLSNLRGGDSYNMSRSRCSIGFSVQGGFLSAGHCPALGGTSLSKNGRYLGTATSYRFPGADWALARVTSSWTPTPQVAGLGTVRGAQEAPVGARACKSGSTSGVTCGVIQAKNRTVRYSQGAVYGLTQTTIHASPGDSGGSVMAAGGQAQGMVSGGSQSTMYFEPVRRALRATGARLVTG</sequence>
<organism evidence="13 14">
    <name type="scientific">Haloechinothrix aidingensis</name>
    <dbReference type="NCBI Taxonomy" id="2752311"/>
    <lineage>
        <taxon>Bacteria</taxon>
        <taxon>Bacillati</taxon>
        <taxon>Actinomycetota</taxon>
        <taxon>Actinomycetes</taxon>
        <taxon>Pseudonocardiales</taxon>
        <taxon>Pseudonocardiaceae</taxon>
        <taxon>Haloechinothrix</taxon>
    </lineage>
</organism>
<dbReference type="Proteomes" id="UP000582974">
    <property type="component" value="Unassembled WGS sequence"/>
</dbReference>
<dbReference type="InterPro" id="IPR037295">
    <property type="entry name" value="Alpha-lytic_protease_prodomain"/>
</dbReference>
<dbReference type="Gene3D" id="2.40.10.10">
    <property type="entry name" value="Trypsin-like serine proteases"/>
    <property type="match status" value="2"/>
</dbReference>
<gene>
    <name evidence="13" type="ORF">H0B56_11170</name>
</gene>
<feature type="signal peptide" evidence="10">
    <location>
        <begin position="1"/>
        <end position="23"/>
    </location>
</feature>
<feature type="disulfide bond" evidence="9">
    <location>
        <begin position="294"/>
        <end position="304"/>
    </location>
</feature>
<keyword evidence="2 13" id="KW-0645">Protease</keyword>
<evidence type="ECO:0000256" key="2">
    <source>
        <dbReference type="ARBA" id="ARBA00022670"/>
    </source>
</evidence>
<comment type="similarity">
    <text evidence="1">Belongs to the peptidase S1 family.</text>
</comment>
<name>A0A838AAB8_9PSEU</name>
<dbReference type="PIRSF" id="PIRSF001134">
    <property type="entry name" value="Streptogrisin"/>
    <property type="match status" value="1"/>
</dbReference>
<evidence type="ECO:0000256" key="4">
    <source>
        <dbReference type="ARBA" id="ARBA00022801"/>
    </source>
</evidence>
<evidence type="ECO:0000256" key="8">
    <source>
        <dbReference type="PIRSR" id="PIRSR001134-1"/>
    </source>
</evidence>
<dbReference type="GO" id="GO:0005576">
    <property type="term" value="C:extracellular region"/>
    <property type="evidence" value="ECO:0007669"/>
    <property type="project" value="InterPro"/>
</dbReference>
<dbReference type="InterPro" id="IPR035070">
    <property type="entry name" value="Streptogrisin_prodomain"/>
</dbReference>
<evidence type="ECO:0000313" key="13">
    <source>
        <dbReference type="EMBL" id="MBA0126101.1"/>
    </source>
</evidence>